<organism evidence="1 2">
    <name type="scientific">Testicularia cyperi</name>
    <dbReference type="NCBI Taxonomy" id="1882483"/>
    <lineage>
        <taxon>Eukaryota</taxon>
        <taxon>Fungi</taxon>
        <taxon>Dikarya</taxon>
        <taxon>Basidiomycota</taxon>
        <taxon>Ustilaginomycotina</taxon>
        <taxon>Ustilaginomycetes</taxon>
        <taxon>Ustilaginales</taxon>
        <taxon>Anthracoideaceae</taxon>
        <taxon>Testicularia</taxon>
    </lineage>
</organism>
<name>A0A317XVC5_9BASI</name>
<dbReference type="InParanoid" id="A0A317XVC5"/>
<keyword evidence="2" id="KW-1185">Reference proteome</keyword>
<evidence type="ECO:0000313" key="1">
    <source>
        <dbReference type="EMBL" id="PWZ01820.1"/>
    </source>
</evidence>
<accession>A0A317XVC5</accession>
<dbReference type="EMBL" id="KZ819189">
    <property type="protein sequence ID" value="PWZ01820.1"/>
    <property type="molecule type" value="Genomic_DNA"/>
</dbReference>
<gene>
    <name evidence="1" type="ORF">BCV70DRAFT_198103</name>
</gene>
<sequence>MPASGGPSLRCATACHAGSSIAIARLQSLPSLSTALDLSLILAQLHLVLIDQPSVTPSAQEKTLLYSPIPLLAALGPPSHLQLHLQRLFAW</sequence>
<proteinExistence type="predicted"/>
<dbReference type="Proteomes" id="UP000246740">
    <property type="component" value="Unassembled WGS sequence"/>
</dbReference>
<protein>
    <submittedName>
        <fullName evidence="1">Uncharacterized protein</fullName>
    </submittedName>
</protein>
<evidence type="ECO:0000313" key="2">
    <source>
        <dbReference type="Proteomes" id="UP000246740"/>
    </source>
</evidence>
<reference evidence="1 2" key="1">
    <citation type="journal article" date="2018" name="Mol. Biol. Evol.">
        <title>Broad Genomic Sampling Reveals a Smut Pathogenic Ancestry of the Fungal Clade Ustilaginomycotina.</title>
        <authorList>
            <person name="Kijpornyongpan T."/>
            <person name="Mondo S.J."/>
            <person name="Barry K."/>
            <person name="Sandor L."/>
            <person name="Lee J."/>
            <person name="Lipzen A."/>
            <person name="Pangilinan J."/>
            <person name="LaButti K."/>
            <person name="Hainaut M."/>
            <person name="Henrissat B."/>
            <person name="Grigoriev I.V."/>
            <person name="Spatafora J.W."/>
            <person name="Aime M.C."/>
        </authorList>
    </citation>
    <scope>NUCLEOTIDE SEQUENCE [LARGE SCALE GENOMIC DNA]</scope>
    <source>
        <strain evidence="1 2">MCA 3645</strain>
    </source>
</reference>
<dbReference type="AlphaFoldDB" id="A0A317XVC5"/>